<dbReference type="InterPro" id="IPR016055">
    <property type="entry name" value="A-D-PHexomutase_a/b/a-I/II/III"/>
</dbReference>
<gene>
    <name evidence="13" type="primary">pgm</name>
    <name evidence="13" type="ORF">GCM10007895_15560</name>
</gene>
<dbReference type="NCBIfam" id="TIGR01132">
    <property type="entry name" value="pgm"/>
    <property type="match status" value="1"/>
</dbReference>
<keyword evidence="4 8" id="KW-0479">Metal-binding</keyword>
<evidence type="ECO:0000256" key="7">
    <source>
        <dbReference type="NCBIfam" id="TIGR01132"/>
    </source>
</evidence>
<accession>A0AA37W0F3</accession>
<dbReference type="InterPro" id="IPR036900">
    <property type="entry name" value="A-D-PHexomutase_C_sf"/>
</dbReference>
<reference evidence="13" key="1">
    <citation type="journal article" date="2014" name="Int. J. Syst. Evol. Microbiol.">
        <title>Complete genome sequence of Corynebacterium casei LMG S-19264T (=DSM 44701T), isolated from a smear-ripened cheese.</title>
        <authorList>
            <consortium name="US DOE Joint Genome Institute (JGI-PGF)"/>
            <person name="Walter F."/>
            <person name="Albersmeier A."/>
            <person name="Kalinowski J."/>
            <person name="Ruckert C."/>
        </authorList>
    </citation>
    <scope>NUCLEOTIDE SEQUENCE</scope>
    <source>
        <strain evidence="13">NBRC 101628</strain>
    </source>
</reference>
<comment type="caution">
    <text evidence="13">The sequence shown here is derived from an EMBL/GenBank/DDBJ whole genome shotgun (WGS) entry which is preliminary data.</text>
</comment>
<evidence type="ECO:0000259" key="9">
    <source>
        <dbReference type="Pfam" id="PF00408"/>
    </source>
</evidence>
<keyword evidence="14" id="KW-1185">Reference proteome</keyword>
<dbReference type="InterPro" id="IPR005844">
    <property type="entry name" value="A-D-PHexomutase_a/b/a-I"/>
</dbReference>
<sequence length="546" mass="58388">MPLHARAGQPAQPNDLIDVVGLISDYFQLIPHPDKPGQAVSFGTSGHRGSASKLSFNECHILAIAQAVVDYRQKAGITGPMYVGIDTHALSRPAYQSVLQVLTANQLEVIVQAHNGYTPTPVVSQAIVAHNRANQAQADGLIITPSHNPPADGGIKYNPPHGGPADTDITKQIETDANAYIAAGLQGVKRSNSQLAHASGLIVEQDLQGQYIAALEQVIDLKAIAKAGVRLIADPLGGSGVAYWDEIAERFGLQLTTVNTQVDPQFGFMSLDKDGKVRMDCSSPYAMASLLNQTQEYDIAIGNDPDFDRHGIVCQGDGLMNPNHFLAVCIDYLADHRPHWGREIAIGKTLVSSAMIDRVCAYHGLELTETPVGFKWFVEGLSQGTVGFCGEESAGACLLTRQGDTWCTDKDGIVLGLLAAEILAVTGQTPAQRYRELERKHGRAFYQRNDAPIKPKAKKALLAMQAQDIKASELAGEPISAVMTEAPGNGAAIGGVKVCTQNAWFAARPSGTEPLYKLYAESFVSEAHLAEVIADAEKILAEAIKG</sequence>
<evidence type="ECO:0000256" key="2">
    <source>
        <dbReference type="ARBA" id="ARBA00010231"/>
    </source>
</evidence>
<evidence type="ECO:0000259" key="10">
    <source>
        <dbReference type="Pfam" id="PF02878"/>
    </source>
</evidence>
<dbReference type="GO" id="GO:0000287">
    <property type="term" value="F:magnesium ion binding"/>
    <property type="evidence" value="ECO:0007669"/>
    <property type="project" value="InterPro"/>
</dbReference>
<name>A0AA37W0F3_9GAMM</name>
<dbReference type="EMBL" id="BSNC01000004">
    <property type="protein sequence ID" value="GLP96250.1"/>
    <property type="molecule type" value="Genomic_DNA"/>
</dbReference>
<dbReference type="RefSeq" id="WP_095505310.1">
    <property type="nucleotide sequence ID" value="NZ_BSNC01000004.1"/>
</dbReference>
<comment type="similarity">
    <text evidence="2 8">Belongs to the phosphohexose mutase family.</text>
</comment>
<dbReference type="InterPro" id="IPR005852">
    <property type="entry name" value="PGM_a-D-Glc-sp"/>
</dbReference>
<dbReference type="Proteomes" id="UP001161422">
    <property type="component" value="Unassembled WGS sequence"/>
</dbReference>
<evidence type="ECO:0000313" key="13">
    <source>
        <dbReference type="EMBL" id="GLP96250.1"/>
    </source>
</evidence>
<comment type="cofactor">
    <cofactor evidence="1">
        <name>Mg(2+)</name>
        <dbReference type="ChEBI" id="CHEBI:18420"/>
    </cofactor>
</comment>
<dbReference type="PANTHER" id="PTHR45745:SF1">
    <property type="entry name" value="PHOSPHOGLUCOMUTASE 2B-RELATED"/>
    <property type="match status" value="1"/>
</dbReference>
<evidence type="ECO:0000256" key="8">
    <source>
        <dbReference type="RuleBase" id="RU004326"/>
    </source>
</evidence>
<dbReference type="Gene3D" id="3.40.120.10">
    <property type="entry name" value="Alpha-D-Glucose-1,6-Bisphosphate, subunit A, domain 3"/>
    <property type="match status" value="3"/>
</dbReference>
<dbReference type="InterPro" id="IPR016066">
    <property type="entry name" value="A-D-PHexomutase_CS"/>
</dbReference>
<organism evidence="13 14">
    <name type="scientific">Paraferrimonas sedimenticola</name>
    <dbReference type="NCBI Taxonomy" id="375674"/>
    <lineage>
        <taxon>Bacteria</taxon>
        <taxon>Pseudomonadati</taxon>
        <taxon>Pseudomonadota</taxon>
        <taxon>Gammaproteobacteria</taxon>
        <taxon>Alteromonadales</taxon>
        <taxon>Ferrimonadaceae</taxon>
        <taxon>Paraferrimonas</taxon>
    </lineage>
</organism>
<dbReference type="SUPFAM" id="SSF55957">
    <property type="entry name" value="Phosphoglucomutase, C-terminal domain"/>
    <property type="match status" value="1"/>
</dbReference>
<feature type="domain" description="Alpha-D-phosphohexomutase C-terminal" evidence="9">
    <location>
        <begin position="490"/>
        <end position="536"/>
    </location>
</feature>
<dbReference type="InterPro" id="IPR005843">
    <property type="entry name" value="A-D-PHexomutase_C"/>
</dbReference>
<proteinExistence type="inferred from homology"/>
<feature type="domain" description="Alpha-D-phosphohexomutase alpha/beta/alpha" evidence="11">
    <location>
        <begin position="210"/>
        <end position="315"/>
    </location>
</feature>
<dbReference type="SUPFAM" id="SSF53738">
    <property type="entry name" value="Phosphoglucomutase, first 3 domains"/>
    <property type="match status" value="3"/>
</dbReference>
<protein>
    <recommendedName>
        <fullName evidence="7">Phosphoglucomutase</fullName>
        <ecNumber evidence="7">5.4.2.2</ecNumber>
    </recommendedName>
</protein>
<dbReference type="InterPro" id="IPR005846">
    <property type="entry name" value="A-D-PHexomutase_a/b/a-III"/>
</dbReference>
<evidence type="ECO:0000256" key="5">
    <source>
        <dbReference type="ARBA" id="ARBA00022842"/>
    </source>
</evidence>
<feature type="domain" description="Alpha-D-phosphohexomutase alpha/beta/alpha" evidence="10">
    <location>
        <begin position="41"/>
        <end position="179"/>
    </location>
</feature>
<dbReference type="GO" id="GO:0008973">
    <property type="term" value="F:phosphopentomutase activity"/>
    <property type="evidence" value="ECO:0007669"/>
    <property type="project" value="TreeGrafter"/>
</dbReference>
<evidence type="ECO:0000313" key="14">
    <source>
        <dbReference type="Proteomes" id="UP001161422"/>
    </source>
</evidence>
<keyword evidence="6" id="KW-0413">Isomerase</keyword>
<evidence type="ECO:0000256" key="6">
    <source>
        <dbReference type="ARBA" id="ARBA00023235"/>
    </source>
</evidence>
<dbReference type="AlphaFoldDB" id="A0AA37W0F3"/>
<evidence type="ECO:0000256" key="3">
    <source>
        <dbReference type="ARBA" id="ARBA00022553"/>
    </source>
</evidence>
<dbReference type="Pfam" id="PF00408">
    <property type="entry name" value="PGM_PMM_IV"/>
    <property type="match status" value="1"/>
</dbReference>
<dbReference type="GO" id="GO:0006166">
    <property type="term" value="P:purine ribonucleoside salvage"/>
    <property type="evidence" value="ECO:0007669"/>
    <property type="project" value="TreeGrafter"/>
</dbReference>
<keyword evidence="3" id="KW-0597">Phosphoprotein</keyword>
<dbReference type="Pfam" id="PF02880">
    <property type="entry name" value="PGM_PMM_III"/>
    <property type="match status" value="1"/>
</dbReference>
<keyword evidence="5 8" id="KW-0460">Magnesium</keyword>
<evidence type="ECO:0000259" key="11">
    <source>
        <dbReference type="Pfam" id="PF02879"/>
    </source>
</evidence>
<evidence type="ECO:0000256" key="4">
    <source>
        <dbReference type="ARBA" id="ARBA00022723"/>
    </source>
</evidence>
<dbReference type="EC" id="5.4.2.2" evidence="7"/>
<dbReference type="GO" id="GO:0004614">
    <property type="term" value="F:phosphoglucomutase activity"/>
    <property type="evidence" value="ECO:0007669"/>
    <property type="project" value="UniProtKB-UniRule"/>
</dbReference>
<dbReference type="PROSITE" id="PS00710">
    <property type="entry name" value="PGM_PMM"/>
    <property type="match status" value="1"/>
</dbReference>
<evidence type="ECO:0000259" key="12">
    <source>
        <dbReference type="Pfam" id="PF02880"/>
    </source>
</evidence>
<dbReference type="InterPro" id="IPR005845">
    <property type="entry name" value="A-D-PHexomutase_a/b/a-II"/>
</dbReference>
<dbReference type="Gene3D" id="3.30.310.50">
    <property type="entry name" value="Alpha-D-phosphohexomutase, C-terminal domain"/>
    <property type="match status" value="1"/>
</dbReference>
<evidence type="ECO:0000256" key="1">
    <source>
        <dbReference type="ARBA" id="ARBA00001946"/>
    </source>
</evidence>
<dbReference type="Pfam" id="PF02879">
    <property type="entry name" value="PGM_PMM_II"/>
    <property type="match status" value="1"/>
</dbReference>
<feature type="domain" description="Alpha-D-phosphohexomutase alpha/beta/alpha" evidence="12">
    <location>
        <begin position="321"/>
        <end position="437"/>
    </location>
</feature>
<dbReference type="PANTHER" id="PTHR45745">
    <property type="entry name" value="PHOSPHOMANNOMUTASE 45A"/>
    <property type="match status" value="1"/>
</dbReference>
<dbReference type="GO" id="GO:0005975">
    <property type="term" value="P:carbohydrate metabolic process"/>
    <property type="evidence" value="ECO:0007669"/>
    <property type="project" value="UniProtKB-UniRule"/>
</dbReference>
<dbReference type="Pfam" id="PF02878">
    <property type="entry name" value="PGM_PMM_I"/>
    <property type="match status" value="1"/>
</dbReference>
<reference evidence="13" key="2">
    <citation type="submission" date="2023-01" db="EMBL/GenBank/DDBJ databases">
        <title>Draft genome sequence of Paraferrimonas sedimenticola strain NBRC 101628.</title>
        <authorList>
            <person name="Sun Q."/>
            <person name="Mori K."/>
        </authorList>
    </citation>
    <scope>NUCLEOTIDE SEQUENCE</scope>
    <source>
        <strain evidence="13">NBRC 101628</strain>
    </source>
</reference>